<evidence type="ECO:0000259" key="2">
    <source>
        <dbReference type="PROSITE" id="PS51233"/>
    </source>
</evidence>
<feature type="domain" description="VWFD" evidence="2">
    <location>
        <begin position="303"/>
        <end position="495"/>
    </location>
</feature>
<dbReference type="SMART" id="SM00216">
    <property type="entry name" value="VWD"/>
    <property type="match status" value="1"/>
</dbReference>
<dbReference type="InterPro" id="IPR001846">
    <property type="entry name" value="VWF_type-D"/>
</dbReference>
<proteinExistence type="predicted"/>
<sequence length="778" mass="84644">MKVRTGSHKFRIRFVLSLIFLSCIAFHACTKKDAPPENPPIPPSKPISQPDKYIITSVKGADKNLGLLINDPLSKMQYAAFGSKDDHGKPDTIYLIVETHAETGGWLSHELNEDYTPSSTTTSTGHTIEYEDFDNNTKTGSVTIKNTATGAIIHNTGKIKFNDDVWNSFERIKELNKQRPGFPPHWQSELVYVGSAAFGCIMGVAGLSTGNPLALGWGIYNTYQNCKSFAEAANNILNGQPAFGCISTMDNVNALSGFAETISQGGGLGSLATGLVPAIMNYVAQDGVAGQCEDEDEPDDLLPAGGGQGDPHIYTPDGKTYDFHGFGEFIAMKSLTDNFEVQVRQEKLPYIKAQATVNRGVAVQTGTDIVCVTVAPQRLYINNQLHDFNFQALSLQQGASLEMKQEGPFPILVIRSKYGDLVKVRLDQTFNGSMIDYKILAVKSRAGKTKGLLGNADGNKDNDLQLANGQVIEYSFENIYPAFANSWRITQSNSLFYYEQGKNTSSHTQLDFPSKPVEITAEKLAWAEQICKTAGVTLQPALCNCTMDVAVSDDPVFSSSALWDQITWMPGSAPFDMQHTALQGDAKLIDGRLRLTPATVFTSGQAFHTTPVTGDFETTFSFRLPVSGNGGADGFALLIAKEIPTLKINTYPGSAGKLGYEGVPSSLAVEFDTWPDAGENGNHVAIHTKGIQPNSTHYSNAKVYNGNIPEIQGLVIHKAKVKYTGNKITVWLDGNQVLEYNVNLFTSLGLSDKFFIGLVASTSGSFQEHNILEWKLTQ</sequence>
<dbReference type="Gene3D" id="2.60.120.200">
    <property type="match status" value="1"/>
</dbReference>
<keyword evidence="1" id="KW-0732">Signal</keyword>
<organism evidence="3 4">
    <name type="scientific">Terrimonas ginsenosidimutans</name>
    <dbReference type="NCBI Taxonomy" id="2908004"/>
    <lineage>
        <taxon>Bacteria</taxon>
        <taxon>Pseudomonadati</taxon>
        <taxon>Bacteroidota</taxon>
        <taxon>Chitinophagia</taxon>
        <taxon>Chitinophagales</taxon>
        <taxon>Chitinophagaceae</taxon>
        <taxon>Terrimonas</taxon>
    </lineage>
</organism>
<evidence type="ECO:0000313" key="3">
    <source>
        <dbReference type="EMBL" id="MCG2615248.1"/>
    </source>
</evidence>
<reference evidence="3" key="1">
    <citation type="submission" date="2022-01" db="EMBL/GenBank/DDBJ databases">
        <authorList>
            <person name="Jo J.-H."/>
            <person name="Im W.-T."/>
        </authorList>
    </citation>
    <scope>NUCLEOTIDE SEQUENCE</scope>
    <source>
        <strain evidence="3">NA20</strain>
    </source>
</reference>
<dbReference type="InterPro" id="IPR050258">
    <property type="entry name" value="Leguminous_Lectin"/>
</dbReference>
<dbReference type="Proteomes" id="UP001165367">
    <property type="component" value="Unassembled WGS sequence"/>
</dbReference>
<keyword evidence="4" id="KW-1185">Reference proteome</keyword>
<feature type="chain" id="PRO_5045994829" evidence="1">
    <location>
        <begin position="28"/>
        <end position="778"/>
    </location>
</feature>
<dbReference type="CDD" id="cd01951">
    <property type="entry name" value="lectin_L-type"/>
    <property type="match status" value="1"/>
</dbReference>
<dbReference type="SUPFAM" id="SSF49899">
    <property type="entry name" value="Concanavalin A-like lectins/glucanases"/>
    <property type="match status" value="1"/>
</dbReference>
<accession>A0ABS9KSE8</accession>
<evidence type="ECO:0000256" key="1">
    <source>
        <dbReference type="SAM" id="SignalP"/>
    </source>
</evidence>
<protein>
    <submittedName>
        <fullName evidence="3">VWD domain-containing protein</fullName>
    </submittedName>
</protein>
<dbReference type="RefSeq" id="WP_237872426.1">
    <property type="nucleotide sequence ID" value="NZ_JAKLTR010000007.1"/>
</dbReference>
<gene>
    <name evidence="3" type="ORF">LZZ85_13185</name>
</gene>
<feature type="signal peptide" evidence="1">
    <location>
        <begin position="1"/>
        <end position="27"/>
    </location>
</feature>
<dbReference type="InterPro" id="IPR013320">
    <property type="entry name" value="ConA-like_dom_sf"/>
</dbReference>
<dbReference type="EMBL" id="JAKLTR010000007">
    <property type="protein sequence ID" value="MCG2615248.1"/>
    <property type="molecule type" value="Genomic_DNA"/>
</dbReference>
<dbReference type="PANTHER" id="PTHR32401:SF16">
    <property type="entry name" value="CONCANAVALIN A-LIKE LECTIN FAMILY PROTEIN"/>
    <property type="match status" value="1"/>
</dbReference>
<dbReference type="Pfam" id="PF00094">
    <property type="entry name" value="VWD"/>
    <property type="match status" value="1"/>
</dbReference>
<name>A0ABS9KSE8_9BACT</name>
<dbReference type="PANTHER" id="PTHR32401">
    <property type="entry name" value="CONCANAVALIN A-LIKE LECTIN FAMILY PROTEIN"/>
    <property type="match status" value="1"/>
</dbReference>
<evidence type="ECO:0000313" key="4">
    <source>
        <dbReference type="Proteomes" id="UP001165367"/>
    </source>
</evidence>
<comment type="caution">
    <text evidence="3">The sequence shown here is derived from an EMBL/GenBank/DDBJ whole genome shotgun (WGS) entry which is preliminary data.</text>
</comment>
<dbReference type="PROSITE" id="PS51233">
    <property type="entry name" value="VWFD"/>
    <property type="match status" value="1"/>
</dbReference>
<dbReference type="InterPro" id="IPR056573">
    <property type="entry name" value="Lectin_L-type_dom"/>
</dbReference>